<protein>
    <recommendedName>
        <fullName evidence="4">SH3b domain-containing protein</fullName>
    </recommendedName>
</protein>
<evidence type="ECO:0000256" key="1">
    <source>
        <dbReference type="SAM" id="SignalP"/>
    </source>
</evidence>
<feature type="chain" id="PRO_5020707289" description="SH3b domain-containing protein" evidence="1">
    <location>
        <begin position="22"/>
        <end position="146"/>
    </location>
</feature>
<accession>A0A4S4AUY2</accession>
<sequence>MRAALRPLALALILASGAASAIDYRSVSEPAILYDAPSAQGKRLYIAATGTPVEIVVVLDKWVKVRDPGGAITWIEARQLAGKRTVLVTAERAAARRSAEEAAPIAFEAVKDVVLDLIGTPTDGWVQVRHRDGATGFVRVTEVWGL</sequence>
<dbReference type="Gene3D" id="2.30.30.40">
    <property type="entry name" value="SH3 Domains"/>
    <property type="match status" value="2"/>
</dbReference>
<dbReference type="RefSeq" id="WP_136349768.1">
    <property type="nucleotide sequence ID" value="NZ_SSOC01000007.1"/>
</dbReference>
<proteinExistence type="predicted"/>
<dbReference type="Proteomes" id="UP000308430">
    <property type="component" value="Unassembled WGS sequence"/>
</dbReference>
<evidence type="ECO:0000313" key="3">
    <source>
        <dbReference type="Proteomes" id="UP000308430"/>
    </source>
</evidence>
<gene>
    <name evidence="2" type="ORF">E6C76_18680</name>
</gene>
<name>A0A4S4AUY2_9RHOO</name>
<dbReference type="Pfam" id="PF06347">
    <property type="entry name" value="SH3_4"/>
    <property type="match status" value="2"/>
</dbReference>
<evidence type="ECO:0008006" key="4">
    <source>
        <dbReference type="Google" id="ProtNLM"/>
    </source>
</evidence>
<dbReference type="AlphaFoldDB" id="A0A4S4AUY2"/>
<dbReference type="OrthoDB" id="5297720at2"/>
<keyword evidence="3" id="KW-1185">Reference proteome</keyword>
<dbReference type="InterPro" id="IPR010466">
    <property type="entry name" value="DUF1058"/>
</dbReference>
<dbReference type="EMBL" id="SSOC01000007">
    <property type="protein sequence ID" value="THF62346.1"/>
    <property type="molecule type" value="Genomic_DNA"/>
</dbReference>
<comment type="caution">
    <text evidence="2">The sequence shown here is derived from an EMBL/GenBank/DDBJ whole genome shotgun (WGS) entry which is preliminary data.</text>
</comment>
<organism evidence="2 3">
    <name type="scientific">Pseudothauera nasutitermitis</name>
    <dbReference type="NCBI Taxonomy" id="2565930"/>
    <lineage>
        <taxon>Bacteria</taxon>
        <taxon>Pseudomonadati</taxon>
        <taxon>Pseudomonadota</taxon>
        <taxon>Betaproteobacteria</taxon>
        <taxon>Rhodocyclales</taxon>
        <taxon>Zoogloeaceae</taxon>
        <taxon>Pseudothauera</taxon>
    </lineage>
</organism>
<reference evidence="2 3" key="1">
    <citation type="submission" date="2019-04" db="EMBL/GenBank/DDBJ databases">
        <title>Azoarcus nasutitermitis sp. nov. isolated from termite nest.</title>
        <authorList>
            <person name="Lin S.-Y."/>
            <person name="Hameed A."/>
            <person name="Hsu Y.-H."/>
            <person name="Young C.-C."/>
        </authorList>
    </citation>
    <scope>NUCLEOTIDE SEQUENCE [LARGE SCALE GENOMIC DNA]</scope>
    <source>
        <strain evidence="2 3">CC-YHH838</strain>
    </source>
</reference>
<evidence type="ECO:0000313" key="2">
    <source>
        <dbReference type="EMBL" id="THF62346.1"/>
    </source>
</evidence>
<keyword evidence="1" id="KW-0732">Signal</keyword>
<feature type="signal peptide" evidence="1">
    <location>
        <begin position="1"/>
        <end position="21"/>
    </location>
</feature>